<dbReference type="STRING" id="76936.BN2458_PEG1924"/>
<dbReference type="Proteomes" id="UP000064525">
    <property type="component" value="Chromosome I"/>
</dbReference>
<reference evidence="2 3" key="1">
    <citation type="journal article" date="2014" name="Genome Announc.">
        <title>Draft genome sequences of eight enterohepatic helicobacter species isolated from both laboratory and wild rodents.</title>
        <authorList>
            <person name="Sheh A."/>
            <person name="Shen Z."/>
            <person name="Fox J.G."/>
        </authorList>
    </citation>
    <scope>NUCLEOTIDE SEQUENCE [LARGE SCALE GENOMIC DNA]</scope>
    <source>
        <strain evidence="2 3">MIT 98-6810</strain>
    </source>
</reference>
<dbReference type="EMBL" id="JRPF02000003">
    <property type="protein sequence ID" value="TLD78812.1"/>
    <property type="molecule type" value="Genomic_DNA"/>
</dbReference>
<evidence type="ECO:0000313" key="4">
    <source>
        <dbReference type="Proteomes" id="UP000064525"/>
    </source>
</evidence>
<dbReference type="Proteomes" id="UP000029925">
    <property type="component" value="Unassembled WGS sequence"/>
</dbReference>
<dbReference type="EMBL" id="LN907858">
    <property type="protein sequence ID" value="CUU40807.1"/>
    <property type="molecule type" value="Genomic_DNA"/>
</dbReference>
<dbReference type="GeneID" id="78152042"/>
<proteinExistence type="predicted"/>
<reference evidence="1" key="2">
    <citation type="submission" date="2015-11" db="EMBL/GenBank/DDBJ databases">
        <authorList>
            <person name="Zhang Y."/>
            <person name="Guo Z."/>
        </authorList>
    </citation>
    <scope>NUCLEOTIDE SEQUENCE</scope>
    <source>
        <strain evidence="1">1</strain>
    </source>
</reference>
<dbReference type="RefSeq" id="WP_034343360.1">
    <property type="nucleotide sequence ID" value="NZ_CAOMZE010000016.1"/>
</dbReference>
<organism evidence="1 4">
    <name type="scientific">Helicobacter typhlonius</name>
    <dbReference type="NCBI Taxonomy" id="76936"/>
    <lineage>
        <taxon>Bacteria</taxon>
        <taxon>Pseudomonadati</taxon>
        <taxon>Campylobacterota</taxon>
        <taxon>Epsilonproteobacteria</taxon>
        <taxon>Campylobacterales</taxon>
        <taxon>Helicobacteraceae</taxon>
        <taxon>Helicobacter</taxon>
    </lineage>
</organism>
<keyword evidence="3" id="KW-1185">Reference proteome</keyword>
<gene>
    <name evidence="1" type="ORF">BN2458_PEG1924</name>
    <name evidence="2" type="ORF">LS75_003390</name>
</gene>
<sequence length="200" mass="22411">MLMKNICKVLVIAFVFISICGADEELKQKDIERISNKCLETRGAKICDLVYADLLLRTNAIEDESELNSRLSSDLDLYVSGNYKDEKALSNAIKEYVHTLHSLANTGLDNWYCKKVAQTFFTQMANEQGVDVYMLKQQMLLDIWASKACGLKSNFDTLDLNAIGIDKNNITIGDMGRCEIITEDKESLESCKNGEWGDGG</sequence>
<dbReference type="OrthoDB" id="9878763at2"/>
<dbReference type="KEGG" id="hty:BN2458_PEG1924"/>
<protein>
    <submittedName>
        <fullName evidence="1">Uncharacterized protein</fullName>
    </submittedName>
</protein>
<dbReference type="AlphaFoldDB" id="A0A099UGG9"/>
<reference evidence="4" key="3">
    <citation type="submission" date="2015-11" db="EMBL/GenBank/DDBJ databases">
        <authorList>
            <person name="Anvar S.Y."/>
        </authorList>
    </citation>
    <scope>NUCLEOTIDE SEQUENCE [LARGE SCALE GENOMIC DNA]</scope>
</reference>
<accession>A0A099UGG9</accession>
<evidence type="ECO:0000313" key="2">
    <source>
        <dbReference type="EMBL" id="TLD78812.1"/>
    </source>
</evidence>
<evidence type="ECO:0000313" key="3">
    <source>
        <dbReference type="Proteomes" id="UP000029925"/>
    </source>
</evidence>
<name>A0A099UGG9_9HELI</name>
<evidence type="ECO:0000313" key="1">
    <source>
        <dbReference type="EMBL" id="CUU40807.1"/>
    </source>
</evidence>
<dbReference type="PATRIC" id="fig|76936.10.peg.1874"/>